<dbReference type="InterPro" id="IPR025609">
    <property type="entry name" value="Lsm14-like_N"/>
</dbReference>
<evidence type="ECO:0000259" key="7">
    <source>
        <dbReference type="PROSITE" id="PS51536"/>
    </source>
</evidence>
<feature type="region of interest" description="Disordered" evidence="4">
    <location>
        <begin position="219"/>
        <end position="244"/>
    </location>
</feature>
<feature type="domain" description="FFD box profile" evidence="6">
    <location>
        <begin position="381"/>
        <end position="397"/>
    </location>
</feature>
<sequence>MPELGSRISLISKADIRYEGKLFTVDPQDCTIALANVRSFGTEDRETAQPVPPQDQVYNYILFRATDIKDISVIPTQQLIYDPAIVQVTSAQQLSTHPSLSSRGGYQSGSGGGGQGGFGGAGSGSGGGAHSILGGLPPQPYQQSASGFNPMQSGLQPIAPRPVPPINVNSYKELQQKWIYPMYRSFAEFVIDLLTGSRSSTPGLKKISPTVDQAIQATNSKLSSSPPKHQQDKMQQQRAGQHQYQNQSVAPRVWYNFKNYGNQQQQQGGRWGGRGRGGGGGGGGNVPMRGGRGGGGPGGIGGGGRMFSRAPGGGVPKKPLKFDADYDFDKANTEFEELRSQLAKVKIGQQNGGAGGAVEEKKDDSGNETGLGDAEQEDSEIYYDKTKSFFDNISCEAIERSKGRSQRTDWRKERKLNTETFGVSMSRRQGGYRGMRGGGYYSQQGGGRGYYGGGNRGGYRQQQQQYNNRQLQQPKPQRPNQQPTQPSQQVSPRLQSQSSLLHFHAKKVTGVSY</sequence>
<dbReference type="InterPro" id="IPR010920">
    <property type="entry name" value="LSM_dom_sf"/>
</dbReference>
<feature type="compositionally biased region" description="Gly residues" evidence="4">
    <location>
        <begin position="106"/>
        <end position="129"/>
    </location>
</feature>
<feature type="compositionally biased region" description="Polar residues" evidence="4">
    <location>
        <begin position="490"/>
        <end position="500"/>
    </location>
</feature>
<dbReference type="Pfam" id="PF09532">
    <property type="entry name" value="FDF"/>
    <property type="match status" value="1"/>
</dbReference>
<evidence type="ECO:0000256" key="2">
    <source>
        <dbReference type="PROSITE-ProRule" id="PRU00846"/>
    </source>
</evidence>
<comment type="similarity">
    <text evidence="1">Belongs to the LSM14 family.</text>
</comment>
<dbReference type="PROSITE" id="PS51536">
    <property type="entry name" value="TFG"/>
    <property type="match status" value="1"/>
</dbReference>
<dbReference type="PROSITE" id="PS52002">
    <property type="entry name" value="SM"/>
    <property type="match status" value="1"/>
</dbReference>
<organism evidence="9 10">
    <name type="scientific">Ranatra chinensis</name>
    <dbReference type="NCBI Taxonomy" id="642074"/>
    <lineage>
        <taxon>Eukaryota</taxon>
        <taxon>Metazoa</taxon>
        <taxon>Ecdysozoa</taxon>
        <taxon>Arthropoda</taxon>
        <taxon>Hexapoda</taxon>
        <taxon>Insecta</taxon>
        <taxon>Pterygota</taxon>
        <taxon>Neoptera</taxon>
        <taxon>Paraneoptera</taxon>
        <taxon>Hemiptera</taxon>
        <taxon>Heteroptera</taxon>
        <taxon>Panheteroptera</taxon>
        <taxon>Nepomorpha</taxon>
        <taxon>Nepidae</taxon>
        <taxon>Ranatrinae</taxon>
        <taxon>Ranatra</taxon>
    </lineage>
</organism>
<feature type="compositionally biased region" description="Low complexity" evidence="4">
    <location>
        <begin position="458"/>
        <end position="489"/>
    </location>
</feature>
<dbReference type="InterPro" id="IPR025768">
    <property type="entry name" value="TFG_box"/>
</dbReference>
<feature type="region of interest" description="Disordered" evidence="4">
    <location>
        <begin position="347"/>
        <end position="382"/>
    </location>
</feature>
<proteinExistence type="inferred from homology"/>
<evidence type="ECO:0000259" key="8">
    <source>
        <dbReference type="PROSITE" id="PS52002"/>
    </source>
</evidence>
<feature type="domain" description="TFG box profile" evidence="7">
    <location>
        <begin position="405"/>
        <end position="425"/>
    </location>
</feature>
<feature type="region of interest" description="Disordered" evidence="4">
    <location>
        <begin position="96"/>
        <end position="159"/>
    </location>
</feature>
<dbReference type="PROSITE" id="PS51512">
    <property type="entry name" value="DFDF"/>
    <property type="match status" value="1"/>
</dbReference>
<dbReference type="InterPro" id="IPR025762">
    <property type="entry name" value="DFDF"/>
</dbReference>
<dbReference type="SMART" id="SM01271">
    <property type="entry name" value="LSM14"/>
    <property type="match status" value="1"/>
</dbReference>
<feature type="domain" description="DFDF" evidence="5">
    <location>
        <begin position="314"/>
        <end position="350"/>
    </location>
</feature>
<feature type="domain" description="Sm" evidence="8">
    <location>
        <begin position="1"/>
        <end position="77"/>
    </location>
</feature>
<evidence type="ECO:0000256" key="4">
    <source>
        <dbReference type="SAM" id="MobiDB-lite"/>
    </source>
</evidence>
<evidence type="ECO:0000313" key="9">
    <source>
        <dbReference type="EMBL" id="KAL1128870.1"/>
    </source>
</evidence>
<dbReference type="Proteomes" id="UP001558652">
    <property type="component" value="Unassembled WGS sequence"/>
</dbReference>
<dbReference type="PANTHER" id="PTHR13586:SF0">
    <property type="entry name" value="TRAILER HITCH, ISOFORM H"/>
    <property type="match status" value="1"/>
</dbReference>
<evidence type="ECO:0000256" key="1">
    <source>
        <dbReference type="ARBA" id="ARBA00010415"/>
    </source>
</evidence>
<feature type="region of interest" description="Disordered" evidence="4">
    <location>
        <begin position="263"/>
        <end position="291"/>
    </location>
</feature>
<dbReference type="SUPFAM" id="SSF50182">
    <property type="entry name" value="Sm-like ribonucleoproteins"/>
    <property type="match status" value="1"/>
</dbReference>
<accession>A0ABD0YC30</accession>
<name>A0ABD0YC30_9HEMI</name>
<dbReference type="PANTHER" id="PTHR13586">
    <property type="entry name" value="SCD6 PROTEIN-RELATED"/>
    <property type="match status" value="1"/>
</dbReference>
<dbReference type="InterPro" id="IPR019050">
    <property type="entry name" value="FDF_dom"/>
</dbReference>
<evidence type="ECO:0000259" key="6">
    <source>
        <dbReference type="PROSITE" id="PS51513"/>
    </source>
</evidence>
<feature type="compositionally biased region" description="Gly residues" evidence="4">
    <location>
        <begin position="269"/>
        <end position="291"/>
    </location>
</feature>
<feature type="short sequence motif" description="TFG box" evidence="3">
    <location>
        <begin position="405"/>
        <end position="425"/>
    </location>
</feature>
<feature type="compositionally biased region" description="Gly residues" evidence="4">
    <location>
        <begin position="431"/>
        <end position="457"/>
    </location>
</feature>
<gene>
    <name evidence="9" type="ORF">AAG570_013404</name>
</gene>
<evidence type="ECO:0000313" key="10">
    <source>
        <dbReference type="Proteomes" id="UP001558652"/>
    </source>
</evidence>
<keyword evidence="10" id="KW-1185">Reference proteome</keyword>
<evidence type="ECO:0000256" key="3">
    <source>
        <dbReference type="PROSITE-ProRule" id="PRU00869"/>
    </source>
</evidence>
<dbReference type="InterPro" id="IPR025761">
    <property type="entry name" value="FFD_box"/>
</dbReference>
<evidence type="ECO:0000259" key="5">
    <source>
        <dbReference type="PROSITE" id="PS51512"/>
    </source>
</evidence>
<dbReference type="PROSITE" id="PS51513">
    <property type="entry name" value="FFD"/>
    <property type="match status" value="1"/>
</dbReference>
<protein>
    <submittedName>
        <fullName evidence="9">Uncharacterized protein</fullName>
    </submittedName>
</protein>
<feature type="short sequence motif" description="FFD box" evidence="2">
    <location>
        <begin position="381"/>
        <end position="397"/>
    </location>
</feature>
<dbReference type="Gene3D" id="2.30.30.100">
    <property type="match status" value="1"/>
</dbReference>
<feature type="region of interest" description="Disordered" evidence="4">
    <location>
        <begin position="396"/>
        <end position="513"/>
    </location>
</feature>
<reference evidence="9 10" key="1">
    <citation type="submission" date="2024-07" db="EMBL/GenBank/DDBJ databases">
        <title>Chromosome-level genome assembly of the water stick insect Ranatra chinensis (Heteroptera: Nepidae).</title>
        <authorList>
            <person name="Liu X."/>
        </authorList>
    </citation>
    <scope>NUCLEOTIDE SEQUENCE [LARGE SCALE GENOMIC DNA]</scope>
    <source>
        <strain evidence="9">Cailab_2021Rc</strain>
        <tissue evidence="9">Muscle</tissue>
    </source>
</reference>
<comment type="caution">
    <text evidence="9">The sequence shown here is derived from an EMBL/GenBank/DDBJ whole genome shotgun (WGS) entry which is preliminary data.</text>
</comment>
<dbReference type="AlphaFoldDB" id="A0ABD0YC30"/>
<dbReference type="Pfam" id="PF12701">
    <property type="entry name" value="LSM14"/>
    <property type="match status" value="1"/>
</dbReference>
<feature type="compositionally biased region" description="Polar residues" evidence="4">
    <location>
        <begin position="141"/>
        <end position="155"/>
    </location>
</feature>
<feature type="compositionally biased region" description="Basic and acidic residues" evidence="4">
    <location>
        <begin position="397"/>
        <end position="417"/>
    </location>
</feature>
<dbReference type="SMART" id="SM01199">
    <property type="entry name" value="FDF"/>
    <property type="match status" value="1"/>
</dbReference>
<dbReference type="InterPro" id="IPR047575">
    <property type="entry name" value="Sm"/>
</dbReference>
<dbReference type="CDD" id="cd01736">
    <property type="entry name" value="LSm14_N"/>
    <property type="match status" value="1"/>
</dbReference>
<dbReference type="EMBL" id="JBFDAA010000009">
    <property type="protein sequence ID" value="KAL1128870.1"/>
    <property type="molecule type" value="Genomic_DNA"/>
</dbReference>